<organism evidence="1 2">
    <name type="scientific">Macroventuria anomochaeta</name>
    <dbReference type="NCBI Taxonomy" id="301207"/>
    <lineage>
        <taxon>Eukaryota</taxon>
        <taxon>Fungi</taxon>
        <taxon>Dikarya</taxon>
        <taxon>Ascomycota</taxon>
        <taxon>Pezizomycotina</taxon>
        <taxon>Dothideomycetes</taxon>
        <taxon>Pleosporomycetidae</taxon>
        <taxon>Pleosporales</taxon>
        <taxon>Pleosporineae</taxon>
        <taxon>Didymellaceae</taxon>
        <taxon>Macroventuria</taxon>
    </lineage>
</organism>
<evidence type="ECO:0000313" key="1">
    <source>
        <dbReference type="EMBL" id="KAF2633002.1"/>
    </source>
</evidence>
<reference evidence="1" key="1">
    <citation type="journal article" date="2020" name="Stud. Mycol.">
        <title>101 Dothideomycetes genomes: a test case for predicting lifestyles and emergence of pathogens.</title>
        <authorList>
            <person name="Haridas S."/>
            <person name="Albert R."/>
            <person name="Binder M."/>
            <person name="Bloem J."/>
            <person name="Labutti K."/>
            <person name="Salamov A."/>
            <person name="Andreopoulos B."/>
            <person name="Baker S."/>
            <person name="Barry K."/>
            <person name="Bills G."/>
            <person name="Bluhm B."/>
            <person name="Cannon C."/>
            <person name="Castanera R."/>
            <person name="Culley D."/>
            <person name="Daum C."/>
            <person name="Ezra D."/>
            <person name="Gonzalez J."/>
            <person name="Henrissat B."/>
            <person name="Kuo A."/>
            <person name="Liang C."/>
            <person name="Lipzen A."/>
            <person name="Lutzoni F."/>
            <person name="Magnuson J."/>
            <person name="Mondo S."/>
            <person name="Nolan M."/>
            <person name="Ohm R."/>
            <person name="Pangilinan J."/>
            <person name="Park H.-J."/>
            <person name="Ramirez L."/>
            <person name="Alfaro M."/>
            <person name="Sun H."/>
            <person name="Tritt A."/>
            <person name="Yoshinaga Y."/>
            <person name="Zwiers L.-H."/>
            <person name="Turgeon B."/>
            <person name="Goodwin S."/>
            <person name="Spatafora J."/>
            <person name="Crous P."/>
            <person name="Grigoriev I."/>
        </authorList>
    </citation>
    <scope>NUCLEOTIDE SEQUENCE</scope>
    <source>
        <strain evidence="1">CBS 525.71</strain>
    </source>
</reference>
<evidence type="ECO:0000313" key="2">
    <source>
        <dbReference type="Proteomes" id="UP000799754"/>
    </source>
</evidence>
<name>A0ACB6SGB7_9PLEO</name>
<sequence>MLENNCSNCLEPAATSTPPSTSSPPNPSLAQCLTAPEEASTPWAQRALSICSWVNDVSTRSPCIEPPVSSPSVDAQVLDTMSDSSRLRHMKAQRRSRSCSPTKKSSQYRNTVLKPVNIIVDGDHDLPPNIEALLPEGLRDLLDHPQIAPLTNHHTRNEPADEHNGSRAWTAGSASEVNQLAVVYRDECCELARKTGSEPEYRTHLYGDVVEKLARIQPWRRTLSANCSDKLWLASLKPPNPTPILALPWPPLSANPVASKPQEHVSLESCQSSFDSNIIHVRPDSIPFNLASPPVSTEPSEPSSASDVDGTITTPKPDITVGISREAFSRNHALLLDYWQSHKVVLSDPHTTQGDMRFPFFIIEAKGLSTDGNLIGAQNQAAGGGTCAIRLLASLAAQDPENDAPRIVFSCTTEGAIHELWIHYQTTDEENIPLHHMACLGAWRTTLGRHASEFVSALAVIFSWGANVFFPQITRVLDRVLNPAISAG</sequence>
<proteinExistence type="predicted"/>
<dbReference type="Proteomes" id="UP000799754">
    <property type="component" value="Unassembled WGS sequence"/>
</dbReference>
<accession>A0ACB6SGB7</accession>
<protein>
    <submittedName>
        <fullName evidence="1">Uncharacterized protein</fullName>
    </submittedName>
</protein>
<gene>
    <name evidence="1" type="ORF">BU25DRAFT_330271</name>
</gene>
<dbReference type="EMBL" id="MU006702">
    <property type="protein sequence ID" value="KAF2633002.1"/>
    <property type="molecule type" value="Genomic_DNA"/>
</dbReference>
<keyword evidence="2" id="KW-1185">Reference proteome</keyword>
<comment type="caution">
    <text evidence="1">The sequence shown here is derived from an EMBL/GenBank/DDBJ whole genome shotgun (WGS) entry which is preliminary data.</text>
</comment>